<evidence type="ECO:0000259" key="4">
    <source>
        <dbReference type="PROSITE" id="PS50949"/>
    </source>
</evidence>
<dbReference type="SMART" id="SM00345">
    <property type="entry name" value="HTH_GNTR"/>
    <property type="match status" value="1"/>
</dbReference>
<gene>
    <name evidence="5" type="primary">dgoR</name>
    <name evidence="5" type="ORF">GCM10009775_08640</name>
</gene>
<keyword evidence="1" id="KW-0805">Transcription regulation</keyword>
<keyword evidence="3" id="KW-0804">Transcription</keyword>
<name>A0ABP5ARK8_9MICO</name>
<dbReference type="Gene3D" id="1.10.10.10">
    <property type="entry name" value="Winged helix-like DNA-binding domain superfamily/Winged helix DNA-binding domain"/>
    <property type="match status" value="1"/>
</dbReference>
<accession>A0ABP5ARK8</accession>
<dbReference type="InterPro" id="IPR008920">
    <property type="entry name" value="TF_FadR/GntR_C"/>
</dbReference>
<dbReference type="PRINTS" id="PR00035">
    <property type="entry name" value="HTHGNTR"/>
</dbReference>
<dbReference type="InterPro" id="IPR036390">
    <property type="entry name" value="WH_DNA-bd_sf"/>
</dbReference>
<evidence type="ECO:0000256" key="2">
    <source>
        <dbReference type="ARBA" id="ARBA00023125"/>
    </source>
</evidence>
<protein>
    <submittedName>
        <fullName evidence="5">D-galactonate utilization transcriptional regulator DgoR</fullName>
    </submittedName>
</protein>
<dbReference type="EMBL" id="BAAAOF010000002">
    <property type="protein sequence ID" value="GAA1918338.1"/>
    <property type="molecule type" value="Genomic_DNA"/>
</dbReference>
<keyword evidence="6" id="KW-1185">Reference proteome</keyword>
<dbReference type="PROSITE" id="PS50949">
    <property type="entry name" value="HTH_GNTR"/>
    <property type="match status" value="1"/>
</dbReference>
<dbReference type="Pfam" id="PF07729">
    <property type="entry name" value="FCD"/>
    <property type="match status" value="1"/>
</dbReference>
<dbReference type="InterPro" id="IPR036388">
    <property type="entry name" value="WH-like_DNA-bd_sf"/>
</dbReference>
<organism evidence="5 6">
    <name type="scientific">Microbacterium aoyamense</name>
    <dbReference type="NCBI Taxonomy" id="344166"/>
    <lineage>
        <taxon>Bacteria</taxon>
        <taxon>Bacillati</taxon>
        <taxon>Actinomycetota</taxon>
        <taxon>Actinomycetes</taxon>
        <taxon>Micrococcales</taxon>
        <taxon>Microbacteriaceae</taxon>
        <taxon>Microbacterium</taxon>
    </lineage>
</organism>
<dbReference type="CDD" id="cd07377">
    <property type="entry name" value="WHTH_GntR"/>
    <property type="match status" value="1"/>
</dbReference>
<dbReference type="PANTHER" id="PTHR43537">
    <property type="entry name" value="TRANSCRIPTIONAL REGULATOR, GNTR FAMILY"/>
    <property type="match status" value="1"/>
</dbReference>
<dbReference type="SMART" id="SM00895">
    <property type="entry name" value="FCD"/>
    <property type="match status" value="1"/>
</dbReference>
<dbReference type="Proteomes" id="UP001501343">
    <property type="component" value="Unassembled WGS sequence"/>
</dbReference>
<sequence>MTYDKDAEGDADISPMRRVVERVESLVFDELQPGHELPSEGALAQDLGVSRLTVREGMRQLSARGLIEVHNGRKPVVASPNGKGVGDFFRSAIRRDPRSLLDLLEVRQALEVHIAVLAARNASRASVTSMQLAIDDMRRSIDNHDEFNEADIHFHELLAAATGNQMLSILIEELSDSQRTSRIQSQLGHERLGGKLDEVLEQHARILECVEARDEAGAAVAMRGHLRSTEKDLRAALR</sequence>
<dbReference type="PANTHER" id="PTHR43537:SF5">
    <property type="entry name" value="UXU OPERON TRANSCRIPTIONAL REGULATOR"/>
    <property type="match status" value="1"/>
</dbReference>
<dbReference type="InterPro" id="IPR000524">
    <property type="entry name" value="Tscrpt_reg_HTH_GntR"/>
</dbReference>
<reference evidence="6" key="1">
    <citation type="journal article" date="2019" name="Int. J. Syst. Evol. Microbiol.">
        <title>The Global Catalogue of Microorganisms (GCM) 10K type strain sequencing project: providing services to taxonomists for standard genome sequencing and annotation.</title>
        <authorList>
            <consortium name="The Broad Institute Genomics Platform"/>
            <consortium name="The Broad Institute Genome Sequencing Center for Infectious Disease"/>
            <person name="Wu L."/>
            <person name="Ma J."/>
        </authorList>
    </citation>
    <scope>NUCLEOTIDE SEQUENCE [LARGE SCALE GENOMIC DNA]</scope>
    <source>
        <strain evidence="6">JCM 14900</strain>
    </source>
</reference>
<dbReference type="SUPFAM" id="SSF48008">
    <property type="entry name" value="GntR ligand-binding domain-like"/>
    <property type="match status" value="1"/>
</dbReference>
<dbReference type="SUPFAM" id="SSF46785">
    <property type="entry name" value="Winged helix' DNA-binding domain"/>
    <property type="match status" value="1"/>
</dbReference>
<keyword evidence="2" id="KW-0238">DNA-binding</keyword>
<evidence type="ECO:0000256" key="1">
    <source>
        <dbReference type="ARBA" id="ARBA00023015"/>
    </source>
</evidence>
<dbReference type="Gene3D" id="1.20.120.530">
    <property type="entry name" value="GntR ligand-binding domain-like"/>
    <property type="match status" value="1"/>
</dbReference>
<comment type="caution">
    <text evidence="5">The sequence shown here is derived from an EMBL/GenBank/DDBJ whole genome shotgun (WGS) entry which is preliminary data.</text>
</comment>
<dbReference type="RefSeq" id="WP_248145800.1">
    <property type="nucleotide sequence ID" value="NZ_BAAAOF010000002.1"/>
</dbReference>
<evidence type="ECO:0000256" key="3">
    <source>
        <dbReference type="ARBA" id="ARBA00023163"/>
    </source>
</evidence>
<feature type="domain" description="HTH gntR-type" evidence="4">
    <location>
        <begin position="13"/>
        <end position="80"/>
    </location>
</feature>
<dbReference type="Pfam" id="PF00392">
    <property type="entry name" value="GntR"/>
    <property type="match status" value="1"/>
</dbReference>
<proteinExistence type="predicted"/>
<dbReference type="InterPro" id="IPR011711">
    <property type="entry name" value="GntR_C"/>
</dbReference>
<evidence type="ECO:0000313" key="5">
    <source>
        <dbReference type="EMBL" id="GAA1918338.1"/>
    </source>
</evidence>
<evidence type="ECO:0000313" key="6">
    <source>
        <dbReference type="Proteomes" id="UP001501343"/>
    </source>
</evidence>